<comment type="caution">
    <text evidence="1">The sequence shown here is derived from an EMBL/GenBank/DDBJ whole genome shotgun (WGS) entry which is preliminary data.</text>
</comment>
<keyword evidence="2" id="KW-1185">Reference proteome</keyword>
<gene>
    <name evidence="1" type="ORF">NLG97_g7916</name>
</gene>
<reference evidence="1" key="1">
    <citation type="submission" date="2022-07" db="EMBL/GenBank/DDBJ databases">
        <title>Genome Sequence of Lecanicillium saksenae.</title>
        <authorList>
            <person name="Buettner E."/>
        </authorList>
    </citation>
    <scope>NUCLEOTIDE SEQUENCE</scope>
    <source>
        <strain evidence="1">VT-O1</strain>
    </source>
</reference>
<sequence length="109" mass="11834">MPSSITSSSSTGSSIKSWFARHCSPAPAWRDQQTCWCKDCFNKQMGNPKKPQASDWPYNHPTRNNNGFSSETASLNVESEAEAAAHNAGTLRDAGYRVRTNGAGKWGGP</sequence>
<proteinExistence type="predicted"/>
<organism evidence="1 2">
    <name type="scientific">Lecanicillium saksenae</name>
    <dbReference type="NCBI Taxonomy" id="468837"/>
    <lineage>
        <taxon>Eukaryota</taxon>
        <taxon>Fungi</taxon>
        <taxon>Dikarya</taxon>
        <taxon>Ascomycota</taxon>
        <taxon>Pezizomycotina</taxon>
        <taxon>Sordariomycetes</taxon>
        <taxon>Hypocreomycetidae</taxon>
        <taxon>Hypocreales</taxon>
        <taxon>Cordycipitaceae</taxon>
        <taxon>Lecanicillium</taxon>
    </lineage>
</organism>
<evidence type="ECO:0000313" key="1">
    <source>
        <dbReference type="EMBL" id="KAJ3481066.1"/>
    </source>
</evidence>
<evidence type="ECO:0000313" key="2">
    <source>
        <dbReference type="Proteomes" id="UP001148737"/>
    </source>
</evidence>
<name>A0ACC1QLR8_9HYPO</name>
<accession>A0ACC1QLR8</accession>
<protein>
    <submittedName>
        <fullName evidence="1">Uncharacterized protein</fullName>
    </submittedName>
</protein>
<dbReference type="Proteomes" id="UP001148737">
    <property type="component" value="Unassembled WGS sequence"/>
</dbReference>
<dbReference type="EMBL" id="JANAKD010001293">
    <property type="protein sequence ID" value="KAJ3481066.1"/>
    <property type="molecule type" value="Genomic_DNA"/>
</dbReference>